<dbReference type="InterPro" id="IPR050834">
    <property type="entry name" value="Glycosyltransf_2"/>
</dbReference>
<feature type="transmembrane region" description="Helical" evidence="1">
    <location>
        <begin position="265"/>
        <end position="281"/>
    </location>
</feature>
<feature type="domain" description="Glycosyltransferase 2-like" evidence="2">
    <location>
        <begin position="6"/>
        <end position="127"/>
    </location>
</feature>
<dbReference type="GO" id="GO:0016740">
    <property type="term" value="F:transferase activity"/>
    <property type="evidence" value="ECO:0007669"/>
    <property type="project" value="UniProtKB-KW"/>
</dbReference>
<evidence type="ECO:0000313" key="4">
    <source>
        <dbReference type="Proteomes" id="UP000321436"/>
    </source>
</evidence>
<accession>A0A512RKL3</accession>
<reference evidence="3 4" key="1">
    <citation type="submission" date="2019-07" db="EMBL/GenBank/DDBJ databases">
        <title>Whole genome shotgun sequence of Chitinophaga cymbidii NBRC 109752.</title>
        <authorList>
            <person name="Hosoyama A."/>
            <person name="Uohara A."/>
            <person name="Ohji S."/>
            <person name="Ichikawa N."/>
        </authorList>
    </citation>
    <scope>NUCLEOTIDE SEQUENCE [LARGE SCALE GENOMIC DNA]</scope>
    <source>
        <strain evidence="3 4">NBRC 109752</strain>
    </source>
</reference>
<dbReference type="CDD" id="cd00761">
    <property type="entry name" value="Glyco_tranf_GTA_type"/>
    <property type="match status" value="1"/>
</dbReference>
<dbReference type="RefSeq" id="WP_146861788.1">
    <property type="nucleotide sequence ID" value="NZ_BKAU01000002.1"/>
</dbReference>
<feature type="transmembrane region" description="Helical" evidence="1">
    <location>
        <begin position="293"/>
        <end position="314"/>
    </location>
</feature>
<keyword evidence="1" id="KW-0472">Membrane</keyword>
<dbReference type="Pfam" id="PF00535">
    <property type="entry name" value="Glycos_transf_2"/>
    <property type="match status" value="1"/>
</dbReference>
<protein>
    <submittedName>
        <fullName evidence="3">Glycosyl transferase</fullName>
    </submittedName>
</protein>
<keyword evidence="3" id="KW-0808">Transferase</keyword>
<dbReference type="OrthoDB" id="9801954at2"/>
<keyword evidence="4" id="KW-1185">Reference proteome</keyword>
<dbReference type="PANTHER" id="PTHR43685">
    <property type="entry name" value="GLYCOSYLTRANSFERASE"/>
    <property type="match status" value="1"/>
</dbReference>
<proteinExistence type="predicted"/>
<organism evidence="3 4">
    <name type="scientific">Chitinophaga cymbidii</name>
    <dbReference type="NCBI Taxonomy" id="1096750"/>
    <lineage>
        <taxon>Bacteria</taxon>
        <taxon>Pseudomonadati</taxon>
        <taxon>Bacteroidota</taxon>
        <taxon>Chitinophagia</taxon>
        <taxon>Chitinophagales</taxon>
        <taxon>Chitinophagaceae</taxon>
        <taxon>Chitinophaga</taxon>
    </lineage>
</organism>
<evidence type="ECO:0000313" key="3">
    <source>
        <dbReference type="EMBL" id="GEP96190.1"/>
    </source>
</evidence>
<dbReference type="InterPro" id="IPR029044">
    <property type="entry name" value="Nucleotide-diphossugar_trans"/>
</dbReference>
<evidence type="ECO:0000259" key="2">
    <source>
        <dbReference type="Pfam" id="PF00535"/>
    </source>
</evidence>
<comment type="caution">
    <text evidence="3">The sequence shown here is derived from an EMBL/GenBank/DDBJ whole genome shotgun (WGS) entry which is preliminary data.</text>
</comment>
<sequence length="324" mass="37404">METRISVVIPTYKRPLLLMDCIKALAHQTIGRDAFEVIIVSDGPDRLTKEVVVSWKHTGLLDIEYIPLDRKRGPAAARNRGWKLASGELIAFTDDDCVPDPLWLENLWEAYQWPDAPVFSGRVIVPLSADQPTDYEWNTAQLEKAEFVTANCACSRKILEQTGGFDERFEMAWREDSDLQFSISQQHIPLQPLPEAIVVHPVRKARWGVSLFEQKKAMFNALLFKKYPALYRHRIHERPPFNYYAMIFSITGAVVALVLGGYIPALMLLGIWVILLTHFVLKRLRYTSHAWPHVLEMIVTSACIPFLSVYWNWYGSWKYKVLLW</sequence>
<dbReference type="EMBL" id="BKAU01000002">
    <property type="protein sequence ID" value="GEP96190.1"/>
    <property type="molecule type" value="Genomic_DNA"/>
</dbReference>
<name>A0A512RKL3_9BACT</name>
<keyword evidence="1" id="KW-0812">Transmembrane</keyword>
<dbReference type="SUPFAM" id="SSF53448">
    <property type="entry name" value="Nucleotide-diphospho-sugar transferases"/>
    <property type="match status" value="1"/>
</dbReference>
<dbReference type="Gene3D" id="3.90.550.10">
    <property type="entry name" value="Spore Coat Polysaccharide Biosynthesis Protein SpsA, Chain A"/>
    <property type="match status" value="1"/>
</dbReference>
<keyword evidence="1" id="KW-1133">Transmembrane helix</keyword>
<dbReference type="InterPro" id="IPR001173">
    <property type="entry name" value="Glyco_trans_2-like"/>
</dbReference>
<evidence type="ECO:0000256" key="1">
    <source>
        <dbReference type="SAM" id="Phobius"/>
    </source>
</evidence>
<dbReference type="AlphaFoldDB" id="A0A512RKL3"/>
<dbReference type="Proteomes" id="UP000321436">
    <property type="component" value="Unassembled WGS sequence"/>
</dbReference>
<gene>
    <name evidence="3" type="ORF">CCY01nite_24500</name>
</gene>
<dbReference type="PANTHER" id="PTHR43685:SF3">
    <property type="entry name" value="SLR2126 PROTEIN"/>
    <property type="match status" value="1"/>
</dbReference>